<organism evidence="2 3">
    <name type="scientific">Cyanomargarita calcarea GSE-NOS-MK-12-04C</name>
    <dbReference type="NCBI Taxonomy" id="2839659"/>
    <lineage>
        <taxon>Bacteria</taxon>
        <taxon>Bacillati</taxon>
        <taxon>Cyanobacteriota</taxon>
        <taxon>Cyanophyceae</taxon>
        <taxon>Nostocales</taxon>
        <taxon>Cyanomargaritaceae</taxon>
        <taxon>Cyanomargarita</taxon>
    </lineage>
</organism>
<reference evidence="2" key="1">
    <citation type="submission" date="2021-05" db="EMBL/GenBank/DDBJ databases">
        <authorList>
            <person name="Pietrasiak N."/>
            <person name="Ward R."/>
            <person name="Stajich J.E."/>
            <person name="Kurbessoian T."/>
        </authorList>
    </citation>
    <scope>NUCLEOTIDE SEQUENCE</scope>
    <source>
        <strain evidence="2">GSE-NOS-MK-12-04C</strain>
    </source>
</reference>
<dbReference type="SUPFAM" id="SSF47413">
    <property type="entry name" value="lambda repressor-like DNA-binding domains"/>
    <property type="match status" value="1"/>
</dbReference>
<dbReference type="InterPro" id="IPR001387">
    <property type="entry name" value="Cro/C1-type_HTH"/>
</dbReference>
<protein>
    <submittedName>
        <fullName evidence="2">Helix-turn-helix domain-containing protein</fullName>
    </submittedName>
</protein>
<dbReference type="GO" id="GO:0003677">
    <property type="term" value="F:DNA binding"/>
    <property type="evidence" value="ECO:0007669"/>
    <property type="project" value="InterPro"/>
</dbReference>
<dbReference type="SMART" id="SM00530">
    <property type="entry name" value="HTH_XRE"/>
    <property type="match status" value="1"/>
</dbReference>
<reference evidence="2" key="2">
    <citation type="journal article" date="2022" name="Microbiol. Resour. Announc.">
        <title>Metagenome Sequencing to Explore Phylogenomics of Terrestrial Cyanobacteria.</title>
        <authorList>
            <person name="Ward R.D."/>
            <person name="Stajich J.E."/>
            <person name="Johansen J.R."/>
            <person name="Huntemann M."/>
            <person name="Clum A."/>
            <person name="Foster B."/>
            <person name="Foster B."/>
            <person name="Roux S."/>
            <person name="Palaniappan K."/>
            <person name="Varghese N."/>
            <person name="Mukherjee S."/>
            <person name="Reddy T.B.K."/>
            <person name="Daum C."/>
            <person name="Copeland A."/>
            <person name="Chen I.A."/>
            <person name="Ivanova N.N."/>
            <person name="Kyrpides N.C."/>
            <person name="Shapiro N."/>
            <person name="Eloe-Fadrosh E.A."/>
            <person name="Pietrasiak N."/>
        </authorList>
    </citation>
    <scope>NUCLEOTIDE SEQUENCE</scope>
    <source>
        <strain evidence="2">GSE-NOS-MK-12-04C</strain>
    </source>
</reference>
<dbReference type="EMBL" id="JAHHGZ010000003">
    <property type="protein sequence ID" value="MBW4666467.1"/>
    <property type="molecule type" value="Genomic_DNA"/>
</dbReference>
<dbReference type="CDD" id="cd00093">
    <property type="entry name" value="HTH_XRE"/>
    <property type="match status" value="1"/>
</dbReference>
<dbReference type="AlphaFoldDB" id="A0A951QI43"/>
<accession>A0A951QI43</accession>
<feature type="domain" description="HTH cro/C1-type" evidence="1">
    <location>
        <begin position="53"/>
        <end position="106"/>
    </location>
</feature>
<dbReference type="Pfam" id="PF01381">
    <property type="entry name" value="HTH_3"/>
    <property type="match status" value="1"/>
</dbReference>
<dbReference type="InterPro" id="IPR010982">
    <property type="entry name" value="Lambda_DNA-bd_dom_sf"/>
</dbReference>
<proteinExistence type="predicted"/>
<evidence type="ECO:0000259" key="1">
    <source>
        <dbReference type="PROSITE" id="PS50943"/>
    </source>
</evidence>
<evidence type="ECO:0000313" key="3">
    <source>
        <dbReference type="Proteomes" id="UP000729701"/>
    </source>
</evidence>
<gene>
    <name evidence="2" type="ORF">KME60_03225</name>
</gene>
<sequence length="109" mass="12769">MSHHPFAHLNNCISKNTPCLHRHNKYFCCKLLEVYTTEVVTIYCDRVLSGERIKNLREKHELSQGQLAYLIGVRQQSVAKYEKRGVRNYWVVQRVAIALGIKLSEIWEP</sequence>
<dbReference type="Proteomes" id="UP000729701">
    <property type="component" value="Unassembled WGS sequence"/>
</dbReference>
<evidence type="ECO:0000313" key="2">
    <source>
        <dbReference type="EMBL" id="MBW4666467.1"/>
    </source>
</evidence>
<dbReference type="Gene3D" id="1.10.260.40">
    <property type="entry name" value="lambda repressor-like DNA-binding domains"/>
    <property type="match status" value="1"/>
</dbReference>
<name>A0A951QI43_9CYAN</name>
<comment type="caution">
    <text evidence="2">The sequence shown here is derived from an EMBL/GenBank/DDBJ whole genome shotgun (WGS) entry which is preliminary data.</text>
</comment>
<dbReference type="PROSITE" id="PS50943">
    <property type="entry name" value="HTH_CROC1"/>
    <property type="match status" value="1"/>
</dbReference>